<name>H2ZQP7_CIOSA</name>
<dbReference type="InParanoid" id="H2ZQP7"/>
<dbReference type="Ensembl" id="ENSCSAVT00000020127.1">
    <property type="protein sequence ID" value="ENSCSAVP00000019913.1"/>
    <property type="gene ID" value="ENSCSAVG00000011696.1"/>
</dbReference>
<proteinExistence type="predicted"/>
<evidence type="ECO:0000313" key="3">
    <source>
        <dbReference type="Proteomes" id="UP000007875"/>
    </source>
</evidence>
<reference evidence="2" key="3">
    <citation type="submission" date="2025-09" db="UniProtKB">
        <authorList>
            <consortium name="Ensembl"/>
        </authorList>
    </citation>
    <scope>IDENTIFICATION</scope>
</reference>
<dbReference type="AlphaFoldDB" id="H2ZQP7"/>
<dbReference type="HOGENOM" id="CLU_1122240_0_0_1"/>
<sequence>MDFINLYNLEKFDEDVKLLVRQQLLDLKAKFDTDVQEVLQKASEFQEKRTFKSSQQNSPEVDKTQKQEDIQNELKENVIPCTAIQVCSPSSIRRSSRSRAHPPITSPILTFKVRKRRRKFFPKISDDLLRKLTDDKSSSIFVLPEEFDSYIGIKKSIAKDPIKLDLTNFLGDENLTQEKIVTNQPDSLKNPVNVTEKPISTKEKFNKEIKIEEDLTDPLVQKKTFDVHLVSLKVLESLLLIAVTTNNQ</sequence>
<feature type="region of interest" description="Disordered" evidence="1">
    <location>
        <begin position="49"/>
        <end position="68"/>
    </location>
</feature>
<reference evidence="2" key="2">
    <citation type="submission" date="2025-08" db="UniProtKB">
        <authorList>
            <consortium name="Ensembl"/>
        </authorList>
    </citation>
    <scope>IDENTIFICATION</scope>
</reference>
<evidence type="ECO:0000313" key="2">
    <source>
        <dbReference type="Ensembl" id="ENSCSAVP00000019913.1"/>
    </source>
</evidence>
<accession>H2ZQP7</accession>
<dbReference type="GeneTree" id="ENSGT00660000097259"/>
<reference evidence="3" key="1">
    <citation type="submission" date="2003-08" db="EMBL/GenBank/DDBJ databases">
        <authorList>
            <person name="Birren B."/>
            <person name="Nusbaum C."/>
            <person name="Abebe A."/>
            <person name="Abouelleil A."/>
            <person name="Adekoya E."/>
            <person name="Ait-zahra M."/>
            <person name="Allen N."/>
            <person name="Allen T."/>
            <person name="An P."/>
            <person name="Anderson M."/>
            <person name="Anderson S."/>
            <person name="Arachchi H."/>
            <person name="Armbruster J."/>
            <person name="Bachantsang P."/>
            <person name="Baldwin J."/>
            <person name="Barry A."/>
            <person name="Bayul T."/>
            <person name="Blitshsteyn B."/>
            <person name="Bloom T."/>
            <person name="Blye J."/>
            <person name="Boguslavskiy L."/>
            <person name="Borowsky M."/>
            <person name="Boukhgalter B."/>
            <person name="Brunache A."/>
            <person name="Butler J."/>
            <person name="Calixte N."/>
            <person name="Calvo S."/>
            <person name="Camarata J."/>
            <person name="Campo K."/>
            <person name="Chang J."/>
            <person name="Cheshatsang Y."/>
            <person name="Citroen M."/>
            <person name="Collymore A."/>
            <person name="Considine T."/>
            <person name="Cook A."/>
            <person name="Cooke P."/>
            <person name="Corum B."/>
            <person name="Cuomo C."/>
            <person name="David R."/>
            <person name="Dawoe T."/>
            <person name="Degray S."/>
            <person name="Dodge S."/>
            <person name="Dooley K."/>
            <person name="Dorje P."/>
            <person name="Dorjee K."/>
            <person name="Dorris L."/>
            <person name="Duffey N."/>
            <person name="Dupes A."/>
            <person name="Elkins T."/>
            <person name="Engels R."/>
            <person name="Erickson J."/>
            <person name="Farina A."/>
            <person name="Faro S."/>
            <person name="Ferreira P."/>
            <person name="Fischer H."/>
            <person name="Fitzgerald M."/>
            <person name="Foley K."/>
            <person name="Gage D."/>
            <person name="Galagan J."/>
            <person name="Gearin G."/>
            <person name="Gnerre S."/>
            <person name="Gnirke A."/>
            <person name="Goyette A."/>
            <person name="Graham J."/>
            <person name="Grandbois E."/>
            <person name="Gyaltsen K."/>
            <person name="Hafez N."/>
            <person name="Hagopian D."/>
            <person name="Hagos B."/>
            <person name="Hall J."/>
            <person name="Hatcher B."/>
            <person name="Heller A."/>
            <person name="Higgins H."/>
            <person name="Honan T."/>
            <person name="Horn A."/>
            <person name="Houde N."/>
            <person name="Hughes L."/>
            <person name="Hulme W."/>
            <person name="Husby E."/>
            <person name="Iliev I."/>
            <person name="Jaffe D."/>
            <person name="Jones C."/>
            <person name="Kamal M."/>
            <person name="Kamat A."/>
            <person name="Kamvysselis M."/>
            <person name="Karlsson E."/>
            <person name="Kells C."/>
            <person name="Kieu A."/>
            <person name="Kisner P."/>
            <person name="Kodira C."/>
            <person name="Kulbokas E."/>
            <person name="Labutti K."/>
            <person name="Lama D."/>
            <person name="Landers T."/>
            <person name="Leger J."/>
            <person name="Levine S."/>
            <person name="Lewis D."/>
            <person name="Lewis T."/>
            <person name="Lindblad-toh K."/>
            <person name="Liu X."/>
            <person name="Lokyitsang T."/>
            <person name="Lokyitsang Y."/>
            <person name="Lucien O."/>
            <person name="Lui A."/>
            <person name="Ma L.J."/>
            <person name="Mabbitt R."/>
            <person name="Macdonald J."/>
            <person name="Maclean C."/>
            <person name="Major J."/>
            <person name="Manning J."/>
            <person name="Marabella R."/>
            <person name="Maru K."/>
            <person name="Matthews C."/>
            <person name="Mauceli E."/>
            <person name="Mccarthy M."/>
            <person name="Mcdonough S."/>
            <person name="Mcghee T."/>
            <person name="Meldrim J."/>
            <person name="Meneus L."/>
            <person name="Mesirov J."/>
            <person name="Mihalev A."/>
            <person name="Mihova T."/>
            <person name="Mikkelsen T."/>
            <person name="Mlenga V."/>
            <person name="Moru K."/>
            <person name="Mozes J."/>
            <person name="Mulrain L."/>
            <person name="Munson G."/>
            <person name="Naylor J."/>
            <person name="Newes C."/>
            <person name="Nguyen C."/>
            <person name="Nguyen N."/>
            <person name="Nguyen T."/>
            <person name="Nicol R."/>
            <person name="Nielsen C."/>
            <person name="Nizzari M."/>
            <person name="Norbu C."/>
            <person name="Norbu N."/>
            <person name="O'donnell P."/>
            <person name="Okoawo O."/>
            <person name="O'leary S."/>
            <person name="Omotosho B."/>
            <person name="O'neill K."/>
            <person name="Osman S."/>
            <person name="Parker S."/>
            <person name="Perrin D."/>
            <person name="Phunkhang P."/>
            <person name="Piqani B."/>
            <person name="Purcell S."/>
            <person name="Rachupka T."/>
            <person name="Ramasamy U."/>
            <person name="Rameau R."/>
            <person name="Ray V."/>
            <person name="Raymond C."/>
            <person name="Retta R."/>
            <person name="Richardson S."/>
            <person name="Rise C."/>
            <person name="Rodriguez J."/>
            <person name="Rogers J."/>
            <person name="Rogov P."/>
            <person name="Rutman M."/>
            <person name="Schupbach R."/>
            <person name="Seaman C."/>
            <person name="Settipalli S."/>
            <person name="Sharpe T."/>
            <person name="Sheridan J."/>
            <person name="Sherpa N."/>
            <person name="Shi J."/>
            <person name="Smirnov S."/>
            <person name="Smith C."/>
            <person name="Sougnez C."/>
            <person name="Spencer B."/>
            <person name="Stalker J."/>
            <person name="Stange-thomann N."/>
            <person name="Stavropoulos S."/>
            <person name="Stetson K."/>
            <person name="Stone C."/>
            <person name="Stone S."/>
            <person name="Stubbs M."/>
            <person name="Talamas J."/>
            <person name="Tchuinga P."/>
            <person name="Tenzing P."/>
            <person name="Tesfaye S."/>
            <person name="Theodore J."/>
            <person name="Thoulutsang Y."/>
            <person name="Topham K."/>
            <person name="Towey S."/>
            <person name="Tsamla T."/>
            <person name="Tsomo N."/>
            <person name="Vallee D."/>
            <person name="Vassiliev H."/>
            <person name="Venkataraman V."/>
            <person name="Vinson J."/>
            <person name="Vo A."/>
            <person name="Wade C."/>
            <person name="Wang S."/>
            <person name="Wangchuk T."/>
            <person name="Wangdi T."/>
            <person name="Whittaker C."/>
            <person name="Wilkinson J."/>
            <person name="Wu Y."/>
            <person name="Wyman D."/>
            <person name="Yadav S."/>
            <person name="Yang S."/>
            <person name="Yang X."/>
            <person name="Yeager S."/>
            <person name="Yee E."/>
            <person name="Young G."/>
            <person name="Zainoun J."/>
            <person name="Zembeck L."/>
            <person name="Zimmer A."/>
            <person name="Zody M."/>
            <person name="Lander E."/>
        </authorList>
    </citation>
    <scope>NUCLEOTIDE SEQUENCE [LARGE SCALE GENOMIC DNA]</scope>
</reference>
<organism evidence="2 3">
    <name type="scientific">Ciona savignyi</name>
    <name type="common">Pacific transparent sea squirt</name>
    <dbReference type="NCBI Taxonomy" id="51511"/>
    <lineage>
        <taxon>Eukaryota</taxon>
        <taxon>Metazoa</taxon>
        <taxon>Chordata</taxon>
        <taxon>Tunicata</taxon>
        <taxon>Ascidiacea</taxon>
        <taxon>Phlebobranchia</taxon>
        <taxon>Cionidae</taxon>
        <taxon>Ciona</taxon>
    </lineage>
</organism>
<evidence type="ECO:0000256" key="1">
    <source>
        <dbReference type="SAM" id="MobiDB-lite"/>
    </source>
</evidence>
<keyword evidence="3" id="KW-1185">Reference proteome</keyword>
<protein>
    <submittedName>
        <fullName evidence="2">Uncharacterized protein</fullName>
    </submittedName>
</protein>
<dbReference type="Proteomes" id="UP000007875">
    <property type="component" value="Unassembled WGS sequence"/>
</dbReference>